<evidence type="ECO:0000256" key="4">
    <source>
        <dbReference type="ARBA" id="ARBA00022840"/>
    </source>
</evidence>
<evidence type="ECO:0000256" key="3">
    <source>
        <dbReference type="ARBA" id="ARBA00022741"/>
    </source>
</evidence>
<dbReference type="PROSITE" id="PS00211">
    <property type="entry name" value="ABC_TRANSPORTER_1"/>
    <property type="match status" value="1"/>
</dbReference>
<dbReference type="PANTHER" id="PTHR43776:SF7">
    <property type="entry name" value="D,D-DIPEPTIDE TRANSPORT ATP-BINDING PROTEIN DDPF-RELATED"/>
    <property type="match status" value="1"/>
</dbReference>
<proteinExistence type="inferred from homology"/>
<dbReference type="InterPro" id="IPR027417">
    <property type="entry name" value="P-loop_NTPase"/>
</dbReference>
<keyword evidence="3" id="KW-0547">Nucleotide-binding</keyword>
<reference evidence="6" key="1">
    <citation type="submission" date="2020-07" db="EMBL/GenBank/DDBJ databases">
        <title>Huge and variable diversity of episymbiotic CPR bacteria and DPANN archaea in groundwater ecosystems.</title>
        <authorList>
            <person name="He C.Y."/>
            <person name="Keren R."/>
            <person name="Whittaker M."/>
            <person name="Farag I.F."/>
            <person name="Doudna J."/>
            <person name="Cate J.H.D."/>
            <person name="Banfield J.F."/>
        </authorList>
    </citation>
    <scope>NUCLEOTIDE SEQUENCE</scope>
    <source>
        <strain evidence="6">NC_groundwater_1586_Pr3_B-0.1um_66_15</strain>
    </source>
</reference>
<keyword evidence="2" id="KW-0813">Transport</keyword>
<dbReference type="Gene3D" id="3.40.50.300">
    <property type="entry name" value="P-loop containing nucleotide triphosphate hydrolases"/>
    <property type="match status" value="2"/>
</dbReference>
<dbReference type="GO" id="GO:0016887">
    <property type="term" value="F:ATP hydrolysis activity"/>
    <property type="evidence" value="ECO:0007669"/>
    <property type="project" value="InterPro"/>
</dbReference>
<dbReference type="SUPFAM" id="SSF52540">
    <property type="entry name" value="P-loop containing nucleoside triphosphate hydrolases"/>
    <property type="match status" value="2"/>
</dbReference>
<dbReference type="PROSITE" id="PS50893">
    <property type="entry name" value="ABC_TRANSPORTER_2"/>
    <property type="match status" value="2"/>
</dbReference>
<evidence type="ECO:0000313" key="7">
    <source>
        <dbReference type="Proteomes" id="UP000782610"/>
    </source>
</evidence>
<name>A0A933L154_9HYPH</name>
<evidence type="ECO:0000259" key="5">
    <source>
        <dbReference type="PROSITE" id="PS50893"/>
    </source>
</evidence>
<dbReference type="InterPro" id="IPR003593">
    <property type="entry name" value="AAA+_ATPase"/>
</dbReference>
<dbReference type="Pfam" id="PF00005">
    <property type="entry name" value="ABC_tran"/>
    <property type="match status" value="2"/>
</dbReference>
<feature type="domain" description="ABC transporter" evidence="5">
    <location>
        <begin position="4"/>
        <end position="243"/>
    </location>
</feature>
<accession>A0A933L154</accession>
<dbReference type="Proteomes" id="UP000782610">
    <property type="component" value="Unassembled WGS sequence"/>
</dbReference>
<dbReference type="InterPro" id="IPR003439">
    <property type="entry name" value="ABC_transporter-like_ATP-bd"/>
</dbReference>
<protein>
    <submittedName>
        <fullName evidence="6">ABC transporter ATP-binding protein</fullName>
    </submittedName>
</protein>
<dbReference type="EMBL" id="JACRAF010000030">
    <property type="protein sequence ID" value="MBI4922344.1"/>
    <property type="molecule type" value="Genomic_DNA"/>
</dbReference>
<dbReference type="SMART" id="SM00382">
    <property type="entry name" value="AAA"/>
    <property type="match status" value="2"/>
</dbReference>
<gene>
    <name evidence="6" type="ORF">HY834_11385</name>
</gene>
<dbReference type="GO" id="GO:0005524">
    <property type="term" value="F:ATP binding"/>
    <property type="evidence" value="ECO:0007669"/>
    <property type="project" value="UniProtKB-KW"/>
</dbReference>
<keyword evidence="4 6" id="KW-0067">ATP-binding</keyword>
<comment type="caution">
    <text evidence="6">The sequence shown here is derived from an EMBL/GenBank/DDBJ whole genome shotgun (WGS) entry which is preliminary data.</text>
</comment>
<dbReference type="InterPro" id="IPR017871">
    <property type="entry name" value="ABC_transporter-like_CS"/>
</dbReference>
<feature type="domain" description="ABC transporter" evidence="5">
    <location>
        <begin position="263"/>
        <end position="511"/>
    </location>
</feature>
<evidence type="ECO:0000256" key="2">
    <source>
        <dbReference type="ARBA" id="ARBA00022448"/>
    </source>
</evidence>
<dbReference type="AlphaFoldDB" id="A0A933L154"/>
<sequence>MALLEVKDLTVTFGGTPVLDAVSFAIGKGQRLGLIGQDGAGKSVAALALLGLLPDDAEQTGSLAFDDAPMPASERARAKLRGKRIGAIVQSAHQGLDPLRSVGDHVAEALRLAGQTGEFGPQVDAALKDAGLDGRGAQYPRELSAAERQLAMVAIALCGKPDLLIADEPAAGLDLVAQRQVLDLIARNCSERGMALLLISRDLRAVAMLCTRVAVLDRGRLVELGDKADVFGHPRHDHTRALMAAGRFRARTLMRTPIGGALLEVRNLVRSFRQADRSLFEPRPPLVALDGVSLSIRSGESIALTGPAGAGKSTLGRIIAGLDRASSGELEFDHDVYHGADLPRSHRHEISFVFDDPARSFNPALTIGESIAEPLRLQPQRPMEELSARIVEIVTAVGLAPEMLGRYPHEFAAGDRQRFAIARALITRPRLVIFDEPVAALDIFSRGELPVLLNRLRADFGLTYLVIAHDLDMIRVVADRVIVMDKGKIVATGTPAQLLDDPQEPVTRALAAAALPEVGIVPVF</sequence>
<evidence type="ECO:0000313" key="6">
    <source>
        <dbReference type="EMBL" id="MBI4922344.1"/>
    </source>
</evidence>
<dbReference type="GO" id="GO:0055085">
    <property type="term" value="P:transmembrane transport"/>
    <property type="evidence" value="ECO:0007669"/>
    <property type="project" value="UniProtKB-ARBA"/>
</dbReference>
<comment type="similarity">
    <text evidence="1">Belongs to the ABC transporter superfamily.</text>
</comment>
<dbReference type="PANTHER" id="PTHR43776">
    <property type="entry name" value="TRANSPORT ATP-BINDING PROTEIN"/>
    <property type="match status" value="1"/>
</dbReference>
<dbReference type="InterPro" id="IPR050319">
    <property type="entry name" value="ABC_transp_ATP-bind"/>
</dbReference>
<evidence type="ECO:0000256" key="1">
    <source>
        <dbReference type="ARBA" id="ARBA00005417"/>
    </source>
</evidence>
<dbReference type="CDD" id="cd03257">
    <property type="entry name" value="ABC_NikE_OppD_transporters"/>
    <property type="match status" value="1"/>
</dbReference>
<organism evidence="6 7">
    <name type="scientific">Devosia nanyangense</name>
    <dbReference type="NCBI Taxonomy" id="1228055"/>
    <lineage>
        <taxon>Bacteria</taxon>
        <taxon>Pseudomonadati</taxon>
        <taxon>Pseudomonadota</taxon>
        <taxon>Alphaproteobacteria</taxon>
        <taxon>Hyphomicrobiales</taxon>
        <taxon>Devosiaceae</taxon>
        <taxon>Devosia</taxon>
    </lineage>
</organism>